<feature type="compositionally biased region" description="Basic and acidic residues" evidence="10">
    <location>
        <begin position="413"/>
        <end position="443"/>
    </location>
</feature>
<proteinExistence type="predicted"/>
<keyword evidence="7" id="KW-0406">Ion transport</keyword>
<evidence type="ECO:0000256" key="3">
    <source>
        <dbReference type="ARBA" id="ARBA00022475"/>
    </source>
</evidence>
<gene>
    <name evidence="12" type="ORF">CUNI_LOCUS21552</name>
</gene>
<comment type="caution">
    <text evidence="12">The sequence shown here is derived from an EMBL/GenBank/DDBJ whole genome shotgun (WGS) entry which is preliminary data.</text>
</comment>
<organism evidence="12 13">
    <name type="scientific">Candidula unifasciata</name>
    <dbReference type="NCBI Taxonomy" id="100452"/>
    <lineage>
        <taxon>Eukaryota</taxon>
        <taxon>Metazoa</taxon>
        <taxon>Spiralia</taxon>
        <taxon>Lophotrochozoa</taxon>
        <taxon>Mollusca</taxon>
        <taxon>Gastropoda</taxon>
        <taxon>Heterobranchia</taxon>
        <taxon>Euthyneura</taxon>
        <taxon>Panpulmonata</taxon>
        <taxon>Eupulmonata</taxon>
        <taxon>Stylommatophora</taxon>
        <taxon>Helicina</taxon>
        <taxon>Helicoidea</taxon>
        <taxon>Geomitridae</taxon>
        <taxon>Candidula</taxon>
    </lineage>
</organism>
<keyword evidence="8 11" id="KW-0472">Membrane</keyword>
<evidence type="ECO:0000256" key="5">
    <source>
        <dbReference type="ARBA" id="ARBA00022882"/>
    </source>
</evidence>
<evidence type="ECO:0000256" key="8">
    <source>
        <dbReference type="ARBA" id="ARBA00023136"/>
    </source>
</evidence>
<dbReference type="AlphaFoldDB" id="A0A8S4A416"/>
<name>A0A8S4A416_9EUPU</name>
<feature type="transmembrane region" description="Helical" evidence="11">
    <location>
        <begin position="12"/>
        <end position="34"/>
    </location>
</feature>
<dbReference type="OrthoDB" id="427456at2759"/>
<keyword evidence="6 11" id="KW-1133">Transmembrane helix</keyword>
<evidence type="ECO:0000256" key="7">
    <source>
        <dbReference type="ARBA" id="ARBA00023065"/>
    </source>
</evidence>
<dbReference type="GO" id="GO:0005886">
    <property type="term" value="C:plasma membrane"/>
    <property type="evidence" value="ECO:0007669"/>
    <property type="project" value="UniProtKB-SubCell"/>
</dbReference>
<keyword evidence="5" id="KW-0851">Voltage-gated channel</keyword>
<evidence type="ECO:0000256" key="4">
    <source>
        <dbReference type="ARBA" id="ARBA00022692"/>
    </source>
</evidence>
<evidence type="ECO:0000256" key="6">
    <source>
        <dbReference type="ARBA" id="ARBA00022989"/>
    </source>
</evidence>
<keyword evidence="3" id="KW-1003">Cell membrane</keyword>
<keyword evidence="9" id="KW-0407">Ion channel</keyword>
<evidence type="ECO:0000313" key="13">
    <source>
        <dbReference type="Proteomes" id="UP000678393"/>
    </source>
</evidence>
<keyword evidence="2" id="KW-0813">Transport</keyword>
<accession>A0A8S4A416</accession>
<keyword evidence="4 11" id="KW-0812">Transmembrane</keyword>
<dbReference type="Proteomes" id="UP000678393">
    <property type="component" value="Unassembled WGS sequence"/>
</dbReference>
<evidence type="ECO:0000256" key="9">
    <source>
        <dbReference type="ARBA" id="ARBA00023303"/>
    </source>
</evidence>
<dbReference type="Gene3D" id="1.20.120.350">
    <property type="entry name" value="Voltage-gated potassium channels. Chain C"/>
    <property type="match status" value="1"/>
</dbReference>
<feature type="region of interest" description="Disordered" evidence="10">
    <location>
        <begin position="350"/>
        <end position="465"/>
    </location>
</feature>
<dbReference type="PANTHER" id="PTHR46480:SF1">
    <property type="entry name" value="VOLTAGE-GATED HYDROGEN CHANNEL 1"/>
    <property type="match status" value="1"/>
</dbReference>
<reference evidence="12" key="1">
    <citation type="submission" date="2021-04" db="EMBL/GenBank/DDBJ databases">
        <authorList>
            <consortium name="Molecular Ecology Group"/>
        </authorList>
    </citation>
    <scope>NUCLEOTIDE SEQUENCE</scope>
</reference>
<evidence type="ECO:0000256" key="2">
    <source>
        <dbReference type="ARBA" id="ARBA00022448"/>
    </source>
</evidence>
<evidence type="ECO:0008006" key="14">
    <source>
        <dbReference type="Google" id="ProtNLM"/>
    </source>
</evidence>
<feature type="non-terminal residue" evidence="12">
    <location>
        <position position="1"/>
    </location>
</feature>
<protein>
    <recommendedName>
        <fullName evidence="14">Voltage-gated hydrogen channel 1</fullName>
    </recommendedName>
</protein>
<evidence type="ECO:0000256" key="11">
    <source>
        <dbReference type="SAM" id="Phobius"/>
    </source>
</evidence>
<evidence type="ECO:0000313" key="12">
    <source>
        <dbReference type="EMBL" id="CAG5135994.1"/>
    </source>
</evidence>
<evidence type="ECO:0000256" key="1">
    <source>
        <dbReference type="ARBA" id="ARBA00004651"/>
    </source>
</evidence>
<dbReference type="GO" id="GO:0030171">
    <property type="term" value="F:voltage-gated proton channel activity"/>
    <property type="evidence" value="ECO:0007669"/>
    <property type="project" value="InterPro"/>
</dbReference>
<comment type="subcellular location">
    <subcellularLocation>
        <location evidence="1">Cell membrane</location>
        <topology evidence="1">Multi-pass membrane protein</topology>
    </subcellularLocation>
</comment>
<dbReference type="InterPro" id="IPR031846">
    <property type="entry name" value="Hvcn1"/>
</dbReference>
<dbReference type="EMBL" id="CAJHNH020008477">
    <property type="protein sequence ID" value="CAG5135994.1"/>
    <property type="molecule type" value="Genomic_DNA"/>
</dbReference>
<feature type="compositionally biased region" description="Polar residues" evidence="10">
    <location>
        <begin position="380"/>
        <end position="397"/>
    </location>
</feature>
<dbReference type="PANTHER" id="PTHR46480">
    <property type="entry name" value="F20B24.22"/>
    <property type="match status" value="1"/>
</dbReference>
<sequence length="465" mass="52075">CRRKLSVYLHTHVLLIVVCSLAILDAVCVIGQLICDILIMKEKLDYFEEIDKDLTKELLIHMPHLNKSLHDQWNLHAILSVLVGRDIHNDGGALTPPETSTIPHFSSNLFFTPTLKCTRRNSSETTISGFPFRLFAKLKKEPDTLHVRLKRALEPKVPGHEVDHGVLYELTHTFHLGSMAILSLLLLETMLKVLAMGKKLKHHKLEIFDAVIVTISWALDVGLSEGIWAHPGSEAATFLMYLLPWRVIRIVNSFVLVIQEKEHVHLKIVKQRLRQSLKKSKEALDKASSYRHEVKALAGLCRKMGASETEITACSPSGKANRRGSVQSVLERAVSLTFISTMSSMGSLPSLFDMGGSSSEEEDIREDQNDLERGRGRKLTLTSAISNETLDSNSGNLDTEDSQPYENLAFEDDTSRSRSTTIEKEVGQEEEAVSDKSEIERTDSNSSQPPEYDVVIIKDGNDTRL</sequence>
<keyword evidence="13" id="KW-1185">Reference proteome</keyword>
<dbReference type="InterPro" id="IPR027359">
    <property type="entry name" value="Volt_channel_dom_sf"/>
</dbReference>
<evidence type="ECO:0000256" key="10">
    <source>
        <dbReference type="SAM" id="MobiDB-lite"/>
    </source>
</evidence>
<dbReference type="GO" id="GO:0034702">
    <property type="term" value="C:monoatomic ion channel complex"/>
    <property type="evidence" value="ECO:0007669"/>
    <property type="project" value="UniProtKB-KW"/>
</dbReference>